<dbReference type="GO" id="GO:0015935">
    <property type="term" value="C:small ribosomal subunit"/>
    <property type="evidence" value="ECO:0007669"/>
    <property type="project" value="UniProtKB-ARBA"/>
</dbReference>
<dbReference type="InterPro" id="IPR014721">
    <property type="entry name" value="Ribsml_uS5_D2-typ_fold_subgr"/>
</dbReference>
<dbReference type="HAMAP" id="MF_00532_B">
    <property type="entry name" value="Ribosomal_uS9_B"/>
    <property type="match status" value="1"/>
</dbReference>
<dbReference type="FunFam" id="3.30.230.10:FF:000001">
    <property type="entry name" value="30S ribosomal protein S9"/>
    <property type="match status" value="1"/>
</dbReference>
<feature type="region of interest" description="Disordered" evidence="7">
    <location>
        <begin position="113"/>
        <end position="134"/>
    </location>
</feature>
<evidence type="ECO:0000313" key="8">
    <source>
        <dbReference type="EMBL" id="KXK26208.1"/>
    </source>
</evidence>
<accession>A0A136LX28</accession>
<dbReference type="InterPro" id="IPR020574">
    <property type="entry name" value="Ribosomal_uS9_CS"/>
</dbReference>
<protein>
    <recommendedName>
        <fullName evidence="4 5">Small ribosomal subunit protein uS9</fullName>
    </recommendedName>
</protein>
<sequence>MADKKTDKYSYAKGRRKTASATVRLFAGTGQNTVNEKPLEEFFPVKLDQRRVMKPLQVLGKLKDFHFTARTTGGGTTGQAGAVRHALTRALVDYDQTYRGDLKKEGLLTRDPRMVERKKTGLRKARKSEQFSKR</sequence>
<dbReference type="EMBL" id="JYNZ01000004">
    <property type="protein sequence ID" value="KXK26208.1"/>
    <property type="molecule type" value="Genomic_DNA"/>
</dbReference>
<comment type="caution">
    <text evidence="8">The sequence shown here is derived from an EMBL/GenBank/DDBJ whole genome shotgun (WGS) entry which is preliminary data.</text>
</comment>
<reference evidence="8 9" key="1">
    <citation type="submission" date="2015-02" db="EMBL/GenBank/DDBJ databases">
        <title>Improved understanding of the partial-nitritation anammox process through 23 genomes representing the majority of the microbial community.</title>
        <authorList>
            <person name="Speth D.R."/>
            <person name="In T Zandt M."/>
            <person name="Guerrero Cruz S."/>
            <person name="Jetten M.S."/>
            <person name="Dutilh B.E."/>
        </authorList>
    </citation>
    <scope>NUCLEOTIDE SEQUENCE [LARGE SCALE GENOMIC DNA]</scope>
    <source>
        <strain evidence="8">OLB20</strain>
    </source>
</reference>
<name>A0A136LX28_9BACT</name>
<dbReference type="GO" id="GO:0005737">
    <property type="term" value="C:cytoplasm"/>
    <property type="evidence" value="ECO:0007669"/>
    <property type="project" value="UniProtKB-ARBA"/>
</dbReference>
<dbReference type="GO" id="GO:0003723">
    <property type="term" value="F:RNA binding"/>
    <property type="evidence" value="ECO:0007669"/>
    <property type="project" value="TreeGrafter"/>
</dbReference>
<dbReference type="PROSITE" id="PS00360">
    <property type="entry name" value="RIBOSOMAL_S9"/>
    <property type="match status" value="1"/>
</dbReference>
<evidence type="ECO:0000256" key="1">
    <source>
        <dbReference type="ARBA" id="ARBA00005251"/>
    </source>
</evidence>
<dbReference type="InterPro" id="IPR000754">
    <property type="entry name" value="Ribosomal_uS9"/>
</dbReference>
<evidence type="ECO:0000256" key="6">
    <source>
        <dbReference type="RuleBase" id="RU003815"/>
    </source>
</evidence>
<dbReference type="Gene3D" id="3.30.230.10">
    <property type="match status" value="1"/>
</dbReference>
<dbReference type="PANTHER" id="PTHR21569:SF1">
    <property type="entry name" value="SMALL RIBOSOMAL SUBUNIT PROTEIN US9M"/>
    <property type="match status" value="1"/>
</dbReference>
<dbReference type="STRING" id="1617426.TR69_WS6001001203"/>
<dbReference type="GO" id="GO:0006412">
    <property type="term" value="P:translation"/>
    <property type="evidence" value="ECO:0007669"/>
    <property type="project" value="UniProtKB-UniRule"/>
</dbReference>
<dbReference type="Proteomes" id="UP000070457">
    <property type="component" value="Unassembled WGS sequence"/>
</dbReference>
<organism evidence="8 9">
    <name type="scientific">candidate division WS6 bacterium OLB20</name>
    <dbReference type="NCBI Taxonomy" id="1617426"/>
    <lineage>
        <taxon>Bacteria</taxon>
        <taxon>Candidatus Dojkabacteria</taxon>
    </lineage>
</organism>
<evidence type="ECO:0000256" key="7">
    <source>
        <dbReference type="SAM" id="MobiDB-lite"/>
    </source>
</evidence>
<evidence type="ECO:0000313" key="9">
    <source>
        <dbReference type="Proteomes" id="UP000070457"/>
    </source>
</evidence>
<dbReference type="Pfam" id="PF00380">
    <property type="entry name" value="Ribosomal_S9"/>
    <property type="match status" value="1"/>
</dbReference>
<gene>
    <name evidence="5 8" type="primary">rpsI</name>
    <name evidence="8" type="ORF">TR69_WS6001001203</name>
</gene>
<evidence type="ECO:0000256" key="5">
    <source>
        <dbReference type="HAMAP-Rule" id="MF_00532"/>
    </source>
</evidence>
<evidence type="ECO:0000256" key="3">
    <source>
        <dbReference type="ARBA" id="ARBA00023274"/>
    </source>
</evidence>
<dbReference type="SUPFAM" id="SSF54211">
    <property type="entry name" value="Ribosomal protein S5 domain 2-like"/>
    <property type="match status" value="1"/>
</dbReference>
<dbReference type="InterPro" id="IPR020568">
    <property type="entry name" value="Ribosomal_Su5_D2-typ_SF"/>
</dbReference>
<dbReference type="InterPro" id="IPR023035">
    <property type="entry name" value="Ribosomal_uS9_bac/plastid"/>
</dbReference>
<dbReference type="AlphaFoldDB" id="A0A136LX28"/>
<comment type="similarity">
    <text evidence="1 5 6">Belongs to the universal ribosomal protein uS9 family.</text>
</comment>
<evidence type="ECO:0000256" key="2">
    <source>
        <dbReference type="ARBA" id="ARBA00022980"/>
    </source>
</evidence>
<keyword evidence="3 5" id="KW-0687">Ribonucleoprotein</keyword>
<keyword evidence="2 5" id="KW-0689">Ribosomal protein</keyword>
<dbReference type="NCBIfam" id="NF001099">
    <property type="entry name" value="PRK00132.1"/>
    <property type="match status" value="1"/>
</dbReference>
<dbReference type="PANTHER" id="PTHR21569">
    <property type="entry name" value="RIBOSOMAL PROTEIN S9"/>
    <property type="match status" value="1"/>
</dbReference>
<dbReference type="GO" id="GO:0003735">
    <property type="term" value="F:structural constituent of ribosome"/>
    <property type="evidence" value="ECO:0007669"/>
    <property type="project" value="InterPro"/>
</dbReference>
<dbReference type="PATRIC" id="fig|1617426.3.peg.1192"/>
<evidence type="ECO:0000256" key="4">
    <source>
        <dbReference type="ARBA" id="ARBA00035259"/>
    </source>
</evidence>
<proteinExistence type="inferred from homology"/>